<feature type="domain" description="Misato Segment II tubulin-like" evidence="8">
    <location>
        <begin position="6"/>
        <end position="121"/>
    </location>
</feature>
<dbReference type="FunFam" id="3.40.50.1440:FF:000053">
    <property type="entry name" value="Predicted protein"/>
    <property type="match status" value="1"/>
</dbReference>
<dbReference type="AlphaFoldDB" id="F6T1Y9"/>
<evidence type="ECO:0000256" key="3">
    <source>
        <dbReference type="ARBA" id="ARBA00008507"/>
    </source>
</evidence>
<name>F6T1Y9_CIOIN</name>
<dbReference type="Ensembl" id="ENSCINT00000017583.3">
    <property type="protein sequence ID" value="ENSCINP00000017583.3"/>
    <property type="gene ID" value="ENSCING00000008620.3"/>
</dbReference>
<dbReference type="GO" id="GO:0007005">
    <property type="term" value="P:mitochondrion organization"/>
    <property type="evidence" value="ECO:0000318"/>
    <property type="project" value="GO_Central"/>
</dbReference>
<dbReference type="PANTHER" id="PTHR13391:SF0">
    <property type="entry name" value="PROTEIN MISATO HOMOLOG 1"/>
    <property type="match status" value="1"/>
</dbReference>
<reference evidence="10" key="2">
    <citation type="journal article" date="2008" name="Genome Biol.">
        <title>Improved genome assembly and evidence-based global gene model set for the chordate Ciona intestinalis: new insight into intron and operon populations.</title>
        <authorList>
            <person name="Satou Y."/>
            <person name="Mineta K."/>
            <person name="Ogasawara M."/>
            <person name="Sasakura Y."/>
            <person name="Shoguchi E."/>
            <person name="Ueno K."/>
            <person name="Yamada L."/>
            <person name="Matsumoto J."/>
            <person name="Wasserscheid J."/>
            <person name="Dewar K."/>
            <person name="Wiley G.B."/>
            <person name="Macmil S.L."/>
            <person name="Roe B.A."/>
            <person name="Zeller R.W."/>
            <person name="Hastings K.E."/>
            <person name="Lemaire P."/>
            <person name="Lindquist E."/>
            <person name="Endo T."/>
            <person name="Hotta K."/>
            <person name="Inaba K."/>
        </authorList>
    </citation>
    <scope>NUCLEOTIDE SEQUENCE [LARGE SCALE GENOMIC DNA]</scope>
    <source>
        <strain evidence="10">wild type</strain>
    </source>
</reference>
<keyword evidence="11" id="KW-1185">Reference proteome</keyword>
<comment type="similarity">
    <text evidence="3">Belongs to the misato family.</text>
</comment>
<dbReference type="SUPFAM" id="SSF52490">
    <property type="entry name" value="Tubulin nucleotide-binding domain-like"/>
    <property type="match status" value="1"/>
</dbReference>
<evidence type="ECO:0000313" key="11">
    <source>
        <dbReference type="Proteomes" id="UP000008144"/>
    </source>
</evidence>
<dbReference type="GO" id="GO:0005737">
    <property type="term" value="C:cytoplasm"/>
    <property type="evidence" value="ECO:0000318"/>
    <property type="project" value="GO_Central"/>
</dbReference>
<reference evidence="11" key="1">
    <citation type="journal article" date="2002" name="Science">
        <title>The draft genome of Ciona intestinalis: insights into chordate and vertebrate origins.</title>
        <authorList>
            <person name="Dehal P."/>
            <person name="Satou Y."/>
            <person name="Campbell R.K."/>
            <person name="Chapman J."/>
            <person name="Degnan B."/>
            <person name="De Tomaso A."/>
            <person name="Davidson B."/>
            <person name="Di Gregorio A."/>
            <person name="Gelpke M."/>
            <person name="Goodstein D.M."/>
            <person name="Harafuji N."/>
            <person name="Hastings K.E."/>
            <person name="Ho I."/>
            <person name="Hotta K."/>
            <person name="Huang W."/>
            <person name="Kawashima T."/>
            <person name="Lemaire P."/>
            <person name="Martinez D."/>
            <person name="Meinertzhagen I.A."/>
            <person name="Necula S."/>
            <person name="Nonaka M."/>
            <person name="Putnam N."/>
            <person name="Rash S."/>
            <person name="Saiga H."/>
            <person name="Satake M."/>
            <person name="Terry A."/>
            <person name="Yamada L."/>
            <person name="Wang H.G."/>
            <person name="Awazu S."/>
            <person name="Azumi K."/>
            <person name="Boore J."/>
            <person name="Branno M."/>
            <person name="Chin-Bow S."/>
            <person name="DeSantis R."/>
            <person name="Doyle S."/>
            <person name="Francino P."/>
            <person name="Keys D.N."/>
            <person name="Haga S."/>
            <person name="Hayashi H."/>
            <person name="Hino K."/>
            <person name="Imai K.S."/>
            <person name="Inaba K."/>
            <person name="Kano S."/>
            <person name="Kobayashi K."/>
            <person name="Kobayashi M."/>
            <person name="Lee B.I."/>
            <person name="Makabe K.W."/>
            <person name="Manohar C."/>
            <person name="Matassi G."/>
            <person name="Medina M."/>
            <person name="Mochizuki Y."/>
            <person name="Mount S."/>
            <person name="Morishita T."/>
            <person name="Miura S."/>
            <person name="Nakayama A."/>
            <person name="Nishizaka S."/>
            <person name="Nomoto H."/>
            <person name="Ohta F."/>
            <person name="Oishi K."/>
            <person name="Rigoutsos I."/>
            <person name="Sano M."/>
            <person name="Sasaki A."/>
            <person name="Sasakura Y."/>
            <person name="Shoguchi E."/>
            <person name="Shin-i T."/>
            <person name="Spagnuolo A."/>
            <person name="Stainier D."/>
            <person name="Suzuki M.M."/>
            <person name="Tassy O."/>
            <person name="Takatori N."/>
            <person name="Tokuoka M."/>
            <person name="Yagi K."/>
            <person name="Yoshizaki F."/>
            <person name="Wada S."/>
            <person name="Zhang C."/>
            <person name="Hyatt P.D."/>
            <person name="Larimer F."/>
            <person name="Detter C."/>
            <person name="Doggett N."/>
            <person name="Glavina T."/>
            <person name="Hawkins T."/>
            <person name="Richardson P."/>
            <person name="Lucas S."/>
            <person name="Kohara Y."/>
            <person name="Levine M."/>
            <person name="Satoh N."/>
            <person name="Rokhsar D.S."/>
        </authorList>
    </citation>
    <scope>NUCLEOTIDE SEQUENCE [LARGE SCALE GENOMIC DNA]</scope>
</reference>
<comment type="subcellular location">
    <subcellularLocation>
        <location evidence="2">Cytoplasm</location>
    </subcellularLocation>
    <subcellularLocation>
        <location evidence="1">Mitochondrion</location>
    </subcellularLocation>
</comment>
<organism evidence="10 11">
    <name type="scientific">Ciona intestinalis</name>
    <name type="common">Transparent sea squirt</name>
    <name type="synonym">Ascidia intestinalis</name>
    <dbReference type="NCBI Taxonomy" id="7719"/>
    <lineage>
        <taxon>Eukaryota</taxon>
        <taxon>Metazoa</taxon>
        <taxon>Chordata</taxon>
        <taxon>Tunicata</taxon>
        <taxon>Ascidiacea</taxon>
        <taxon>Phlebobranchia</taxon>
        <taxon>Cionidae</taxon>
        <taxon>Ciona</taxon>
    </lineage>
</organism>
<reference evidence="10" key="4">
    <citation type="submission" date="2025-09" db="UniProtKB">
        <authorList>
            <consortium name="Ensembl"/>
        </authorList>
    </citation>
    <scope>IDENTIFICATION</scope>
</reference>
<dbReference type="FunCoup" id="F6T1Y9">
    <property type="interactions" value="26"/>
</dbReference>
<evidence type="ECO:0000256" key="5">
    <source>
        <dbReference type="ARBA" id="ARBA00022490"/>
    </source>
</evidence>
<comment type="function">
    <text evidence="7">Involved in the regulation of mitochondrial distribution and morphology. Required for mitochondrial fusion and mitochondrial network formation.</text>
</comment>
<dbReference type="OMA" id="RMAAYGC"/>
<protein>
    <recommendedName>
        <fullName evidence="4">Protein misato homolog 1</fullName>
    </recommendedName>
</protein>
<dbReference type="STRING" id="7719.ENSCINP00000017583"/>
<reference evidence="10" key="3">
    <citation type="submission" date="2025-08" db="UniProtKB">
        <authorList>
            <consortium name="Ensembl"/>
        </authorList>
    </citation>
    <scope>IDENTIFICATION</scope>
</reference>
<evidence type="ECO:0000256" key="7">
    <source>
        <dbReference type="ARBA" id="ARBA00045225"/>
    </source>
</evidence>
<dbReference type="InterPro" id="IPR019605">
    <property type="entry name" value="Misato_II_tubulin-like"/>
</dbReference>
<dbReference type="InParanoid" id="F6T1Y9"/>
<dbReference type="InterPro" id="IPR029209">
    <property type="entry name" value="DML1/Misato_tubulin"/>
</dbReference>
<dbReference type="GeneTree" id="ENSGT00530000064067"/>
<dbReference type="Pfam" id="PF10644">
    <property type="entry name" value="Misat_Tub_SegII"/>
    <property type="match status" value="1"/>
</dbReference>
<accession>F6T1Y9</accession>
<dbReference type="Pfam" id="PF14881">
    <property type="entry name" value="Tubulin_3"/>
    <property type="match status" value="1"/>
</dbReference>
<dbReference type="EMBL" id="EAAA01001840">
    <property type="status" value="NOT_ANNOTATED_CDS"/>
    <property type="molecule type" value="Genomic_DNA"/>
</dbReference>
<evidence type="ECO:0000256" key="1">
    <source>
        <dbReference type="ARBA" id="ARBA00004173"/>
    </source>
</evidence>
<evidence type="ECO:0000259" key="8">
    <source>
        <dbReference type="Pfam" id="PF10644"/>
    </source>
</evidence>
<keyword evidence="5" id="KW-0963">Cytoplasm</keyword>
<dbReference type="InterPro" id="IPR036525">
    <property type="entry name" value="Tubulin/FtsZ_GTPase_sf"/>
</dbReference>
<keyword evidence="6" id="KW-0496">Mitochondrion</keyword>
<dbReference type="GO" id="GO:0005739">
    <property type="term" value="C:mitochondrion"/>
    <property type="evidence" value="ECO:0000318"/>
    <property type="project" value="GO_Central"/>
</dbReference>
<dbReference type="Proteomes" id="UP000008144">
    <property type="component" value="Chromosome 3"/>
</dbReference>
<dbReference type="InterPro" id="IPR049942">
    <property type="entry name" value="DML1/Misato"/>
</dbReference>
<dbReference type="Gene3D" id="3.40.50.1440">
    <property type="entry name" value="Tubulin/FtsZ, GTPase domain"/>
    <property type="match status" value="1"/>
</dbReference>
<sequence>IKNMVREIITLQNGRYSNFVGTHFWNIQESSFEYSGDSSQPEIEHDVLFREGKNLLREVTYTPRLVVIDLKSNLGCLPLEGTLYPTPAHQNGGSEIPTWGDGVEVVEASRSKKNEFIKDLELEEQKYYQATNGVEKSNEKNEKQIKAKTYKLEDKVKTWSDFKRLHFHPRSILTLNEEDDSFTSWSGGFEHGKYISYQVEDLVRVYAEECDNMQGFQVMSDVNNGFGGVLTSLMEYLSDEFRGKGLVVYPMLPVRNEKTAPKVRSSSLATLLSLSESLKLSTLVAPMSLNSDIFRQNPRKREFPRLIYDATCDYHTSSILATALESITRVHRCHTDPQSLSNISQQLSIGSQKLVSTGAAIPIPFSSNYSCLPDMLCDHLDKSLWTSLTPCVDDAKSKGDVVDRCFSQSLSINGFPPSAATASTTHPEYNISQIHQCTNLTSVLKLYLEGKYVDSSSVVSVQRTPIKVDTPFPQIFHSSLTSTGFPSNLDSPVMTNVESLPVLTNVMNSNSISSLLQ</sequence>
<feature type="domain" description="DML1/Misato tubulin" evidence="9">
    <location>
        <begin position="154"/>
        <end position="329"/>
    </location>
</feature>
<evidence type="ECO:0000256" key="2">
    <source>
        <dbReference type="ARBA" id="ARBA00004496"/>
    </source>
</evidence>
<evidence type="ECO:0000313" key="10">
    <source>
        <dbReference type="Ensembl" id="ENSCINP00000017583.3"/>
    </source>
</evidence>
<dbReference type="PANTHER" id="PTHR13391">
    <property type="entry name" value="MITOCHONDRIAL DISTRIBUTION REGULATOR MISATO"/>
    <property type="match status" value="1"/>
</dbReference>
<proteinExistence type="inferred from homology"/>
<evidence type="ECO:0000256" key="6">
    <source>
        <dbReference type="ARBA" id="ARBA00023128"/>
    </source>
</evidence>
<evidence type="ECO:0000259" key="9">
    <source>
        <dbReference type="Pfam" id="PF14881"/>
    </source>
</evidence>
<evidence type="ECO:0000256" key="4">
    <source>
        <dbReference type="ARBA" id="ARBA00017321"/>
    </source>
</evidence>